<feature type="region of interest" description="Disordered" evidence="5">
    <location>
        <begin position="1237"/>
        <end position="1256"/>
    </location>
</feature>
<protein>
    <recommendedName>
        <fullName evidence="6">Exocyst complex component Sec3 PIP2-binding N-terminal domain-containing protein</fullName>
    </recommendedName>
</protein>
<feature type="compositionally biased region" description="Polar residues" evidence="5">
    <location>
        <begin position="292"/>
        <end position="310"/>
    </location>
</feature>
<dbReference type="GO" id="GO:0000145">
    <property type="term" value="C:exocyst"/>
    <property type="evidence" value="ECO:0007669"/>
    <property type="project" value="InterPro"/>
</dbReference>
<dbReference type="CDD" id="cd13315">
    <property type="entry name" value="PH_Sec3"/>
    <property type="match status" value="1"/>
</dbReference>
<feature type="compositionally biased region" description="Pro residues" evidence="5">
    <location>
        <begin position="522"/>
        <end position="533"/>
    </location>
</feature>
<dbReference type="PANTHER" id="PTHR16092:SF14">
    <property type="entry name" value="EXOCYST COMPLEX COMPONENT 1 ISOFORM X1"/>
    <property type="match status" value="1"/>
</dbReference>
<dbReference type="InterPro" id="IPR028258">
    <property type="entry name" value="Sec3-PIP2_bind"/>
</dbReference>
<dbReference type="PANTHER" id="PTHR16092">
    <property type="entry name" value="SEC3/SYNTAXIN-RELATED"/>
    <property type="match status" value="1"/>
</dbReference>
<feature type="compositionally biased region" description="Basic residues" evidence="5">
    <location>
        <begin position="26"/>
        <end position="35"/>
    </location>
</feature>
<keyword evidence="3" id="KW-0268">Exocytosis</keyword>
<dbReference type="Pfam" id="PF09763">
    <property type="entry name" value="Sec3_CC"/>
    <property type="match status" value="1"/>
</dbReference>
<evidence type="ECO:0000259" key="6">
    <source>
        <dbReference type="SMART" id="SM01313"/>
    </source>
</evidence>
<evidence type="ECO:0000256" key="5">
    <source>
        <dbReference type="SAM" id="MobiDB-lite"/>
    </source>
</evidence>
<dbReference type="SMART" id="SM01313">
    <property type="entry name" value="Sec3-PIP2_bind"/>
    <property type="match status" value="1"/>
</dbReference>
<feature type="region of interest" description="Disordered" evidence="5">
    <location>
        <begin position="1"/>
        <end position="130"/>
    </location>
</feature>
<evidence type="ECO:0000256" key="2">
    <source>
        <dbReference type="ARBA" id="ARBA00022448"/>
    </source>
</evidence>
<name>A0A4S9SLU2_AURPU</name>
<dbReference type="GO" id="GO:0005546">
    <property type="term" value="F:phosphatidylinositol-4,5-bisphosphate binding"/>
    <property type="evidence" value="ECO:0007669"/>
    <property type="project" value="TreeGrafter"/>
</dbReference>
<dbReference type="InterPro" id="IPR019160">
    <property type="entry name" value="Sec3_CC"/>
</dbReference>
<dbReference type="GO" id="GO:0006887">
    <property type="term" value="P:exocytosis"/>
    <property type="evidence" value="ECO:0007669"/>
    <property type="project" value="UniProtKB-KW"/>
</dbReference>
<evidence type="ECO:0000313" key="8">
    <source>
        <dbReference type="Proteomes" id="UP000308005"/>
    </source>
</evidence>
<dbReference type="Pfam" id="PF15277">
    <property type="entry name" value="Sec3-PIP2_bind"/>
    <property type="match status" value="1"/>
</dbReference>
<evidence type="ECO:0000256" key="4">
    <source>
        <dbReference type="ARBA" id="ARBA00023054"/>
    </source>
</evidence>
<evidence type="ECO:0000313" key="7">
    <source>
        <dbReference type="EMBL" id="THZ11613.1"/>
    </source>
</evidence>
<feature type="domain" description="Exocyst complex component Sec3 PIP2-binding N-terminal" evidence="6">
    <location>
        <begin position="165"/>
        <end position="267"/>
    </location>
</feature>
<keyword evidence="4" id="KW-0175">Coiled coil</keyword>
<dbReference type="EMBL" id="QZBM01000707">
    <property type="protein sequence ID" value="THZ11613.1"/>
    <property type="molecule type" value="Genomic_DNA"/>
</dbReference>
<dbReference type="Proteomes" id="UP000308005">
    <property type="component" value="Unassembled WGS sequence"/>
</dbReference>
<organism evidence="7 8">
    <name type="scientific">Aureobasidium pullulans</name>
    <name type="common">Black yeast</name>
    <name type="synonym">Pullularia pullulans</name>
    <dbReference type="NCBI Taxonomy" id="5580"/>
    <lineage>
        <taxon>Eukaryota</taxon>
        <taxon>Fungi</taxon>
        <taxon>Dikarya</taxon>
        <taxon>Ascomycota</taxon>
        <taxon>Pezizomycotina</taxon>
        <taxon>Dothideomycetes</taxon>
        <taxon>Dothideomycetidae</taxon>
        <taxon>Dothideales</taxon>
        <taxon>Saccotheciaceae</taxon>
        <taxon>Aureobasidium</taxon>
    </lineage>
</organism>
<feature type="compositionally biased region" description="Polar residues" evidence="5">
    <location>
        <begin position="473"/>
        <end position="489"/>
    </location>
</feature>
<reference evidence="7 8" key="1">
    <citation type="submission" date="2018-10" db="EMBL/GenBank/DDBJ databases">
        <title>Fifty Aureobasidium pullulans genomes reveal a recombining polyextremotolerant generalist.</title>
        <authorList>
            <person name="Gostincar C."/>
            <person name="Turk M."/>
            <person name="Zajc J."/>
            <person name="Gunde-Cimerman N."/>
        </authorList>
    </citation>
    <scope>NUCLEOTIDE SEQUENCE [LARGE SCALE GENOMIC DNA]</scope>
    <source>
        <strain evidence="7 8">EXF-3863</strain>
    </source>
</reference>
<dbReference type="Gene3D" id="2.30.29.90">
    <property type="match status" value="1"/>
</dbReference>
<accession>A0A4S9SLU2</accession>
<feature type="compositionally biased region" description="Low complexity" evidence="5">
    <location>
        <begin position="735"/>
        <end position="759"/>
    </location>
</feature>
<feature type="compositionally biased region" description="Basic and acidic residues" evidence="5">
    <location>
        <begin position="356"/>
        <end position="395"/>
    </location>
</feature>
<comment type="similarity">
    <text evidence="1">Belongs to the SEC3 family.</text>
</comment>
<feature type="compositionally biased region" description="Polar residues" evidence="5">
    <location>
        <begin position="117"/>
        <end position="126"/>
    </location>
</feature>
<feature type="region of interest" description="Disordered" evidence="5">
    <location>
        <begin position="147"/>
        <end position="169"/>
    </location>
</feature>
<evidence type="ECO:0000256" key="3">
    <source>
        <dbReference type="ARBA" id="ARBA00022483"/>
    </source>
</evidence>
<feature type="compositionally biased region" description="Pro residues" evidence="5">
    <location>
        <begin position="398"/>
        <end position="411"/>
    </location>
</feature>
<feature type="region of interest" description="Disordered" evidence="5">
    <location>
        <begin position="846"/>
        <end position="867"/>
    </location>
</feature>
<feature type="compositionally biased region" description="Polar residues" evidence="5">
    <location>
        <begin position="90"/>
        <end position="102"/>
    </location>
</feature>
<feature type="compositionally biased region" description="Basic and acidic residues" evidence="5">
    <location>
        <begin position="643"/>
        <end position="655"/>
    </location>
</feature>
<keyword evidence="2" id="KW-0813">Transport</keyword>
<feature type="compositionally biased region" description="Basic and acidic residues" evidence="5">
    <location>
        <begin position="709"/>
        <end position="723"/>
    </location>
</feature>
<sequence>MCSVDAPARPALPTPIRAEGRDKWRAKARRAKAHKLNVSARRGREQASGCGLPGALRFVRPPVPLDFRPPASFSKPGRPSPDAAADSYVDSMNGSQSRNPSDSAMHDARGRKPSQAAPMSNSNTMTRAERFEDEKRLAESYITHIRISEDAAHPSTPPPPTSAPDNKKPRIIVVAVRSTGRVRMHKARENNNGSFSIGKTWNLEDLSAIESFAYPDPNAPPPKQNYYQWAGSVGFIVTISKPYYWQAATSKEKDFFVASLVKIYRKYTKGQVPDLRGFDPRDVEQMLGLAPGQQQAPRSSPAVQDRMTPQNTPPPPRPPFAEQQRPSSQDSRHRLRPTPENGDTQPGGLQPQSRAPPERGVRQRPSREQMQKPGREPLRAPSREPMRAPSREPMHRGPAPPALNNGPPPGARPRLTPKSSRAELQQPPVSDSPNASFASSTRTNPIVSDQPPQLSQPSQQHPGQLAPARAEGRQQSYQSVRSDRSIQSQRSHESTEPAATEVSMFTSTLNHWKPPSREPSPMRQPSPRKPQPHPATIDHGEPRPSVFDTLKNQRQPGAVSQRERQPSVTPTDHFSNDIQVPPERKRPFMAGGRKYSAAPSENESDSEALRPPPLSTSRNVSGASTNISTVATVGRPSSPRGLGIEKHLPMPETSDRVPGAFYDTPTASSADLASHQLPPEPQPETRLPEPMQAPTLPSIEPDESPALVHESREVLSDEDEHRPGLGPMFKKKNGPRLADALRKAAAAQSAFKPRAGGAAERMRAMADPANKGQGPDGITGVVPAPLRKQSVDIDRSELPVSPMKSEFPSSVPETLPEVETRNHEPEPLPKVADVTAQAHKPVDGSAVEGYFDPPEPEQQVEEPEVPLVVPEPRRPKRRLAQQENHLRSLNIDPRLIDGRGIQFESILSDFGWGSGILKGRQLEDLEADLKRELGRVEAGSWLGHLEQKDDRVDAVDQMLDRAIAECDELDGLLTIYSAELSTLNDDISFIEAQSQGLQVQTANQKILHTELQKLVDTISISPRQLEPLRHGDFGNPEALMSVESSLLLLYKAMATIDPSVRSTNALSRSGPATGLDTSDIGTMNALQEKRNAYMRESAEFCQRLVRYLDNSFASALSAAKPALLQHPGGIGNATMKLNGSGFNLARANLWQFSPLLLFTKETNMPAWQNMLRMYQTKARPLYNDVFRDNTNNWKKGARTATGEATELLFTSVEKETSEGLTSTARKLTVKRSQTLAKSFRSGGGSGGDKPTAVDRAQPGRMAPFEVFNGVLEEQVPLISMEQNFIVDLFHATSLENIDFADAVAANVPEARMGPDLTGRRLMEPDRAMARRVSDTMEETFGFWKDELRTLMEWANAGDPIQGVGVLTVLAIHAYRLQETSQEFLLHNLNEISSRLQTLFQKFVDEQIHAIEDTKVKIKKRKGVIAFMKIFPLFSNAVESTYLSAAREYDGYGAVLGARQLIDDAYIRINRAMWDSLKVIARESPTAAGAATSATTAHGLEYEDKEILNYHILLIENMNHYIEEVDDGGKEGSVLAEWKAKALMDRAEHMEEYVGRVVRRPLGKIIDFVEGAEALLNQNMTGPSIAARPLYSRHNTKKLLASHDGKSIRSGIDTLRKRIEKHFGDADEEQLSRQMVTMVCKECERRYDNVLDRLTKACNILYKEDEKGVTIDWSKEDTKEGFKRI</sequence>
<dbReference type="GO" id="GO:0005886">
    <property type="term" value="C:plasma membrane"/>
    <property type="evidence" value="ECO:0007669"/>
    <property type="project" value="TreeGrafter"/>
</dbReference>
<feature type="compositionally biased region" description="Polar residues" evidence="5">
    <location>
        <begin position="566"/>
        <end position="578"/>
    </location>
</feature>
<feature type="compositionally biased region" description="Polar residues" evidence="5">
    <location>
        <begin position="615"/>
        <end position="631"/>
    </location>
</feature>
<dbReference type="InterPro" id="IPR048628">
    <property type="entry name" value="Sec3_C"/>
</dbReference>
<feature type="region of interest" description="Disordered" evidence="5">
    <location>
        <begin position="290"/>
        <end position="825"/>
    </location>
</feature>
<dbReference type="Pfam" id="PF20654">
    <property type="entry name" value="Sec3_C-term"/>
    <property type="match status" value="1"/>
</dbReference>
<gene>
    <name evidence="7" type="ORF">D6C91_09144</name>
</gene>
<proteinExistence type="inferred from homology"/>
<feature type="compositionally biased region" description="Acidic residues" evidence="5">
    <location>
        <begin position="854"/>
        <end position="864"/>
    </location>
</feature>
<feature type="compositionally biased region" description="Low complexity" evidence="5">
    <location>
        <begin position="450"/>
        <end position="465"/>
    </location>
</feature>
<comment type="caution">
    <text evidence="7">The sequence shown here is derived from an EMBL/GenBank/DDBJ whole genome shotgun (WGS) entry which is preliminary data.</text>
</comment>
<feature type="compositionally biased region" description="Polar residues" evidence="5">
    <location>
        <begin position="417"/>
        <end position="447"/>
    </location>
</feature>
<evidence type="ECO:0000256" key="1">
    <source>
        <dbReference type="ARBA" id="ARBA00006518"/>
    </source>
</evidence>
<dbReference type="GO" id="GO:0006893">
    <property type="term" value="P:Golgi to plasma membrane transport"/>
    <property type="evidence" value="ECO:0007669"/>
    <property type="project" value="TreeGrafter"/>
</dbReference>